<dbReference type="CDD" id="cd16917">
    <property type="entry name" value="HATPase_UhpB-NarQ-NarX-like"/>
    <property type="match status" value="1"/>
</dbReference>
<dbReference type="Proteomes" id="UP001187221">
    <property type="component" value="Unassembled WGS sequence"/>
</dbReference>
<evidence type="ECO:0000256" key="3">
    <source>
        <dbReference type="ARBA" id="ARBA00022553"/>
    </source>
</evidence>
<evidence type="ECO:0000256" key="5">
    <source>
        <dbReference type="ARBA" id="ARBA00022741"/>
    </source>
</evidence>
<evidence type="ECO:0000256" key="7">
    <source>
        <dbReference type="ARBA" id="ARBA00022840"/>
    </source>
</evidence>
<accession>A0ABQ6PAB1</accession>
<keyword evidence="9" id="KW-0812">Transmembrane</keyword>
<evidence type="ECO:0000259" key="10">
    <source>
        <dbReference type="SMART" id="SM00387"/>
    </source>
</evidence>
<dbReference type="GO" id="GO:0016301">
    <property type="term" value="F:kinase activity"/>
    <property type="evidence" value="ECO:0007669"/>
    <property type="project" value="UniProtKB-KW"/>
</dbReference>
<evidence type="ECO:0000256" key="4">
    <source>
        <dbReference type="ARBA" id="ARBA00022679"/>
    </source>
</evidence>
<dbReference type="Pfam" id="PF02518">
    <property type="entry name" value="HATPase_c"/>
    <property type="match status" value="1"/>
</dbReference>
<comment type="catalytic activity">
    <reaction evidence="1">
        <text>ATP + protein L-histidine = ADP + protein N-phospho-L-histidine.</text>
        <dbReference type="EC" id="2.7.13.3"/>
    </reaction>
</comment>
<proteinExistence type="predicted"/>
<dbReference type="EC" id="2.7.13.3" evidence="2"/>
<name>A0ABQ6PAB1_9SPHN</name>
<dbReference type="Gene3D" id="1.20.5.1930">
    <property type="match status" value="1"/>
</dbReference>
<dbReference type="InterPro" id="IPR003594">
    <property type="entry name" value="HATPase_dom"/>
</dbReference>
<evidence type="ECO:0000313" key="12">
    <source>
        <dbReference type="Proteomes" id="UP001187221"/>
    </source>
</evidence>
<dbReference type="InterPro" id="IPR050482">
    <property type="entry name" value="Sensor_HK_TwoCompSys"/>
</dbReference>
<sequence length="553" mass="60009">MNQRTIFSACSGKILASCRTAIAVLFLAGISLSFDEPLRYPQGSQWVAMTYVMWTVVMLAVAWIDWWLDSRLAALAQAVDLLALAGALYVAIRPHGALNGPFLAFATFLLIVALARWGTFGVAVSSLFLILAATAPALLLSALATGPDPMHFLRGLGCIVLVSALVLWLASQQRGMRVVTLAEPAGAPGNRRSRVLSGALDEACTIMRARGAALVVSWGDEPWIDVLVTREGIATSERLGPGLMAEALSSPVPPTMFNLPRHRRIALIGEYRLEASREAFSVPLADFLEVDEGIMAAFNSVSSQGHLLVWGVQGMAVDDLAWMAALAREIGLALDREEMASLAKNSAVTEVRNALARDLHDSVVQFLAGTMFGLEALRRRLREGTDPDGEIVAMKESLRREQGQLRVMIDRLRRGEDGDRTADLVEELRGLVDELATHWHIRVLFTSGPGSLPVSIHLAYEFRQMVREAVANAARHGHCNEVSIHLDHDGAKLIVSIIDDGVGFPEAGQPRRPRSISERVVALGGRVHITEQTGGPQRPGARLDIEVPTRAYA</sequence>
<comment type="caution">
    <text evidence="11">The sequence shown here is derived from an EMBL/GenBank/DDBJ whole genome shotgun (WGS) entry which is preliminary data.</text>
</comment>
<keyword evidence="12" id="KW-1185">Reference proteome</keyword>
<dbReference type="PANTHER" id="PTHR24421">
    <property type="entry name" value="NITRATE/NITRITE SENSOR PROTEIN NARX-RELATED"/>
    <property type="match status" value="1"/>
</dbReference>
<reference evidence="11 12" key="1">
    <citation type="submission" date="2023-06" db="EMBL/GenBank/DDBJ databases">
        <title>Draft genome sequence of Novosphingobium sp. strain IK01.</title>
        <authorList>
            <person name="Hatamoto M."/>
            <person name="Ikarashi T."/>
            <person name="Yamaguchi T."/>
        </authorList>
    </citation>
    <scope>NUCLEOTIDE SEQUENCE [LARGE SCALE GENOMIC DNA]</scope>
    <source>
        <strain evidence="11 12">IK01</strain>
    </source>
</reference>
<evidence type="ECO:0000256" key="8">
    <source>
        <dbReference type="ARBA" id="ARBA00023012"/>
    </source>
</evidence>
<dbReference type="InterPro" id="IPR036890">
    <property type="entry name" value="HATPase_C_sf"/>
</dbReference>
<feature type="transmembrane region" description="Helical" evidence="9">
    <location>
        <begin position="127"/>
        <end position="146"/>
    </location>
</feature>
<dbReference type="Gene3D" id="3.30.565.10">
    <property type="entry name" value="Histidine kinase-like ATPase, C-terminal domain"/>
    <property type="match status" value="1"/>
</dbReference>
<dbReference type="InterPro" id="IPR011712">
    <property type="entry name" value="Sig_transdc_His_kin_sub3_dim/P"/>
</dbReference>
<evidence type="ECO:0000313" key="11">
    <source>
        <dbReference type="EMBL" id="GMM62192.1"/>
    </source>
</evidence>
<feature type="domain" description="Histidine kinase/HSP90-like ATPase" evidence="10">
    <location>
        <begin position="457"/>
        <end position="551"/>
    </location>
</feature>
<keyword evidence="5" id="KW-0547">Nucleotide-binding</keyword>
<feature type="transmembrane region" description="Helical" evidence="9">
    <location>
        <begin position="46"/>
        <end position="65"/>
    </location>
</feature>
<dbReference type="SUPFAM" id="SSF55874">
    <property type="entry name" value="ATPase domain of HSP90 chaperone/DNA topoisomerase II/histidine kinase"/>
    <property type="match status" value="1"/>
</dbReference>
<dbReference type="EMBL" id="BTFW01000001">
    <property type="protein sequence ID" value="GMM62192.1"/>
    <property type="molecule type" value="Genomic_DNA"/>
</dbReference>
<keyword evidence="4" id="KW-0808">Transferase</keyword>
<dbReference type="RefSeq" id="WP_317975799.1">
    <property type="nucleotide sequence ID" value="NZ_BTFW01000001.1"/>
</dbReference>
<keyword evidence="9" id="KW-1133">Transmembrane helix</keyword>
<feature type="transmembrane region" description="Helical" evidence="9">
    <location>
        <begin position="12"/>
        <end position="34"/>
    </location>
</feature>
<feature type="transmembrane region" description="Helical" evidence="9">
    <location>
        <begin position="72"/>
        <end position="92"/>
    </location>
</feature>
<dbReference type="PANTHER" id="PTHR24421:SF10">
    <property type="entry name" value="NITRATE_NITRITE SENSOR PROTEIN NARQ"/>
    <property type="match status" value="1"/>
</dbReference>
<dbReference type="SMART" id="SM00387">
    <property type="entry name" value="HATPase_c"/>
    <property type="match status" value="1"/>
</dbReference>
<keyword evidence="6 11" id="KW-0418">Kinase</keyword>
<keyword evidence="8" id="KW-0902">Two-component regulatory system</keyword>
<organism evidence="11 12">
    <name type="scientific">Novosphingobium pituita</name>
    <dbReference type="NCBI Taxonomy" id="3056842"/>
    <lineage>
        <taxon>Bacteria</taxon>
        <taxon>Pseudomonadati</taxon>
        <taxon>Pseudomonadota</taxon>
        <taxon>Alphaproteobacteria</taxon>
        <taxon>Sphingomonadales</taxon>
        <taxon>Sphingomonadaceae</taxon>
        <taxon>Novosphingobium</taxon>
    </lineage>
</organism>
<protein>
    <recommendedName>
        <fullName evidence="2">histidine kinase</fullName>
        <ecNumber evidence="2">2.7.13.3</ecNumber>
    </recommendedName>
</protein>
<feature type="transmembrane region" description="Helical" evidence="9">
    <location>
        <begin position="98"/>
        <end position="115"/>
    </location>
</feature>
<evidence type="ECO:0000256" key="2">
    <source>
        <dbReference type="ARBA" id="ARBA00012438"/>
    </source>
</evidence>
<dbReference type="Pfam" id="PF07730">
    <property type="entry name" value="HisKA_3"/>
    <property type="match status" value="1"/>
</dbReference>
<keyword evidence="9" id="KW-0472">Membrane</keyword>
<feature type="transmembrane region" description="Helical" evidence="9">
    <location>
        <begin position="152"/>
        <end position="170"/>
    </location>
</feature>
<gene>
    <name evidence="11" type="ORF">NUTIK01_29690</name>
</gene>
<keyword evidence="3" id="KW-0597">Phosphoprotein</keyword>
<evidence type="ECO:0000256" key="1">
    <source>
        <dbReference type="ARBA" id="ARBA00000085"/>
    </source>
</evidence>
<evidence type="ECO:0000256" key="9">
    <source>
        <dbReference type="SAM" id="Phobius"/>
    </source>
</evidence>
<keyword evidence="7" id="KW-0067">ATP-binding</keyword>
<evidence type="ECO:0000256" key="6">
    <source>
        <dbReference type="ARBA" id="ARBA00022777"/>
    </source>
</evidence>